<dbReference type="KEGG" id="ahel:Q31a_05340"/>
<sequence>MIQKSTAETPIEEIHRIRREISDRFGGDIAAIAADADRRAKASGRPIWQAETTNQTMQRSGGGDVSGNGDSTPAAR</sequence>
<reference evidence="2 4" key="1">
    <citation type="submission" date="2019-02" db="EMBL/GenBank/DDBJ databases">
        <title>Deep-cultivation of Planctomycetes and their phenomic and genomic characterization uncovers novel biology.</title>
        <authorList>
            <person name="Wiegand S."/>
            <person name="Jogler M."/>
            <person name="Boedeker C."/>
            <person name="Pinto D."/>
            <person name="Vollmers J."/>
            <person name="Rivas-Marin E."/>
            <person name="Kohn T."/>
            <person name="Peeters S.H."/>
            <person name="Heuer A."/>
            <person name="Rast P."/>
            <person name="Oberbeckmann S."/>
            <person name="Bunk B."/>
            <person name="Jeske O."/>
            <person name="Meyerdierks A."/>
            <person name="Storesund J.E."/>
            <person name="Kallscheuer N."/>
            <person name="Luecker S."/>
            <person name="Lage O.M."/>
            <person name="Pohl T."/>
            <person name="Merkel B.J."/>
            <person name="Hornburger P."/>
            <person name="Mueller R.-W."/>
            <person name="Bruemmer F."/>
            <person name="Labrenz M."/>
            <person name="Spormann A.M."/>
            <person name="Op den Camp H."/>
            <person name="Overmann J."/>
            <person name="Amann R."/>
            <person name="Jetten M.S.M."/>
            <person name="Mascher T."/>
            <person name="Medema M.H."/>
            <person name="Devos D.P."/>
            <person name="Kaster A.-K."/>
            <person name="Ovreas L."/>
            <person name="Rohde M."/>
            <person name="Galperin M.Y."/>
            <person name="Jogler C."/>
        </authorList>
    </citation>
    <scope>NUCLEOTIDE SEQUENCE [LARGE SCALE GENOMIC DNA]</scope>
    <source>
        <strain evidence="2 4">Q31a</strain>
    </source>
</reference>
<dbReference type="AlphaFoldDB" id="A0A518G146"/>
<feature type="compositionally biased region" description="Low complexity" evidence="1">
    <location>
        <begin position="67"/>
        <end position="76"/>
    </location>
</feature>
<dbReference type="RefSeq" id="WP_145073484.1">
    <property type="nucleotide sequence ID" value="NZ_CP036298.1"/>
</dbReference>
<dbReference type="Proteomes" id="UP000318017">
    <property type="component" value="Chromosome"/>
</dbReference>
<keyword evidence="4" id="KW-1185">Reference proteome</keyword>
<evidence type="ECO:0000313" key="2">
    <source>
        <dbReference type="EMBL" id="QDV22244.1"/>
    </source>
</evidence>
<dbReference type="EMBL" id="CP036298">
    <property type="protein sequence ID" value="QDV22244.1"/>
    <property type="molecule type" value="Genomic_DNA"/>
</dbReference>
<accession>A0A518G146</accession>
<proteinExistence type="predicted"/>
<feature type="compositionally biased region" description="Polar residues" evidence="1">
    <location>
        <begin position="50"/>
        <end position="59"/>
    </location>
</feature>
<protein>
    <submittedName>
        <fullName evidence="2">Uncharacterized protein</fullName>
    </submittedName>
</protein>
<evidence type="ECO:0000256" key="1">
    <source>
        <dbReference type="SAM" id="MobiDB-lite"/>
    </source>
</evidence>
<dbReference type="KEGG" id="ahel:Q31a_05280"/>
<gene>
    <name evidence="2" type="ORF">Q31a_05280</name>
    <name evidence="3" type="ORF">Q31a_05340</name>
</gene>
<dbReference type="EMBL" id="CP036298">
    <property type="protein sequence ID" value="QDV22250.1"/>
    <property type="molecule type" value="Genomic_DNA"/>
</dbReference>
<name>A0A518G146_9BACT</name>
<evidence type="ECO:0000313" key="3">
    <source>
        <dbReference type="EMBL" id="QDV22250.1"/>
    </source>
</evidence>
<evidence type="ECO:0000313" key="4">
    <source>
        <dbReference type="Proteomes" id="UP000318017"/>
    </source>
</evidence>
<feature type="region of interest" description="Disordered" evidence="1">
    <location>
        <begin position="37"/>
        <end position="76"/>
    </location>
</feature>
<organism evidence="2 4">
    <name type="scientific">Aureliella helgolandensis</name>
    <dbReference type="NCBI Taxonomy" id="2527968"/>
    <lineage>
        <taxon>Bacteria</taxon>
        <taxon>Pseudomonadati</taxon>
        <taxon>Planctomycetota</taxon>
        <taxon>Planctomycetia</taxon>
        <taxon>Pirellulales</taxon>
        <taxon>Pirellulaceae</taxon>
        <taxon>Aureliella</taxon>
    </lineage>
</organism>